<keyword evidence="1" id="KW-1133">Transmembrane helix</keyword>
<feature type="transmembrane region" description="Helical" evidence="1">
    <location>
        <begin position="21"/>
        <end position="41"/>
    </location>
</feature>
<keyword evidence="3" id="KW-1185">Reference proteome</keyword>
<feature type="transmembrane region" description="Helical" evidence="1">
    <location>
        <begin position="82"/>
        <end position="106"/>
    </location>
</feature>
<proteinExistence type="predicted"/>
<evidence type="ECO:0000313" key="3">
    <source>
        <dbReference type="Proteomes" id="UP000199306"/>
    </source>
</evidence>
<accession>A0A1I5W7Y1</accession>
<name>A0A1I5W7Y1_9BACT</name>
<dbReference type="STRING" id="1079859.SAMN04515674_11136"/>
<dbReference type="EMBL" id="FOXH01000011">
    <property type="protein sequence ID" value="SFQ15862.1"/>
    <property type="molecule type" value="Genomic_DNA"/>
</dbReference>
<keyword evidence="1" id="KW-0812">Transmembrane</keyword>
<gene>
    <name evidence="2" type="ORF">SAMN04515674_11136</name>
</gene>
<organism evidence="2 3">
    <name type="scientific">Pseudarcicella hirudinis</name>
    <dbReference type="NCBI Taxonomy" id="1079859"/>
    <lineage>
        <taxon>Bacteria</taxon>
        <taxon>Pseudomonadati</taxon>
        <taxon>Bacteroidota</taxon>
        <taxon>Cytophagia</taxon>
        <taxon>Cytophagales</taxon>
        <taxon>Flectobacillaceae</taxon>
        <taxon>Pseudarcicella</taxon>
    </lineage>
</organism>
<dbReference type="Proteomes" id="UP000199306">
    <property type="component" value="Unassembled WGS sequence"/>
</dbReference>
<evidence type="ECO:0000256" key="1">
    <source>
        <dbReference type="SAM" id="Phobius"/>
    </source>
</evidence>
<reference evidence="2 3" key="1">
    <citation type="submission" date="2016-10" db="EMBL/GenBank/DDBJ databases">
        <authorList>
            <person name="de Groot N.N."/>
        </authorList>
    </citation>
    <scope>NUCLEOTIDE SEQUENCE [LARGE SCALE GENOMIC DNA]</scope>
    <source>
        <strain evidence="3">E92,LMG 26720,CCM 7988</strain>
    </source>
</reference>
<evidence type="ECO:0008006" key="4">
    <source>
        <dbReference type="Google" id="ProtNLM"/>
    </source>
</evidence>
<feature type="transmembrane region" description="Helical" evidence="1">
    <location>
        <begin position="126"/>
        <end position="148"/>
    </location>
</feature>
<dbReference type="AlphaFoldDB" id="A0A1I5W7Y1"/>
<protein>
    <recommendedName>
        <fullName evidence="4">DUF4149 domain-containing protein</fullName>
    </recommendedName>
</protein>
<keyword evidence="1" id="KW-0472">Membrane</keyword>
<sequence>MAEALENQKFKKTMKICLISWWIAVILYAAVALPLAFMILGNTFRVGYITQYVTLYGNIISLALFFLFVMYLYRLPGESPYLLYYEITSVSLIALQLLLFVLHYMLSDLTDFRHQKILERPLFYTLHQVYFFIQGLIWITVGVLIFYFDKSQTD</sequence>
<feature type="transmembrane region" description="Helical" evidence="1">
    <location>
        <begin position="53"/>
        <end position="73"/>
    </location>
</feature>
<evidence type="ECO:0000313" key="2">
    <source>
        <dbReference type="EMBL" id="SFQ15862.1"/>
    </source>
</evidence>